<dbReference type="EMBL" id="LAZR01044677">
    <property type="protein sequence ID" value="KKL04073.1"/>
    <property type="molecule type" value="Genomic_DNA"/>
</dbReference>
<organism evidence="1">
    <name type="scientific">marine sediment metagenome</name>
    <dbReference type="NCBI Taxonomy" id="412755"/>
    <lineage>
        <taxon>unclassified sequences</taxon>
        <taxon>metagenomes</taxon>
        <taxon>ecological metagenomes</taxon>
    </lineage>
</organism>
<proteinExistence type="predicted"/>
<feature type="non-terminal residue" evidence="1">
    <location>
        <position position="1"/>
    </location>
</feature>
<gene>
    <name evidence="1" type="ORF">LCGC14_2619700</name>
</gene>
<reference evidence="1" key="1">
    <citation type="journal article" date="2015" name="Nature">
        <title>Complex archaea that bridge the gap between prokaryotes and eukaryotes.</title>
        <authorList>
            <person name="Spang A."/>
            <person name="Saw J.H."/>
            <person name="Jorgensen S.L."/>
            <person name="Zaremba-Niedzwiedzka K."/>
            <person name="Martijn J."/>
            <person name="Lind A.E."/>
            <person name="van Eijk R."/>
            <person name="Schleper C."/>
            <person name="Guy L."/>
            <person name="Ettema T.J."/>
        </authorList>
    </citation>
    <scope>NUCLEOTIDE SEQUENCE</scope>
</reference>
<sequence length="35" mass="3871">MAAGYDHVAYITVDISAFIRWCGDRLIQIGSKGEN</sequence>
<evidence type="ECO:0000313" key="1">
    <source>
        <dbReference type="EMBL" id="KKL04073.1"/>
    </source>
</evidence>
<accession>A0A0F9CW00</accession>
<name>A0A0F9CW00_9ZZZZ</name>
<dbReference type="AlphaFoldDB" id="A0A0F9CW00"/>
<comment type="caution">
    <text evidence="1">The sequence shown here is derived from an EMBL/GenBank/DDBJ whole genome shotgun (WGS) entry which is preliminary data.</text>
</comment>
<protein>
    <submittedName>
        <fullName evidence="1">Uncharacterized protein</fullName>
    </submittedName>
</protein>